<feature type="region of interest" description="Disordered" evidence="1">
    <location>
        <begin position="59"/>
        <end position="82"/>
    </location>
</feature>
<evidence type="ECO:0000313" key="2">
    <source>
        <dbReference type="EMBL" id="GJN09775.1"/>
    </source>
</evidence>
<name>A0AAV5DIK6_ELECO</name>
<comment type="caution">
    <text evidence="2">The sequence shown here is derived from an EMBL/GenBank/DDBJ whole genome shotgun (WGS) entry which is preliminary data.</text>
</comment>
<reference evidence="2" key="2">
    <citation type="submission" date="2021-12" db="EMBL/GenBank/DDBJ databases">
        <title>Resequencing data analysis of finger millet.</title>
        <authorList>
            <person name="Hatakeyama M."/>
            <person name="Aluri S."/>
            <person name="Balachadran M.T."/>
            <person name="Sivarajan S.R."/>
            <person name="Poveda L."/>
            <person name="Shimizu-Inatsugi R."/>
            <person name="Schlapbach R."/>
            <person name="Sreeman S.M."/>
            <person name="Shimizu K.K."/>
        </authorList>
    </citation>
    <scope>NUCLEOTIDE SEQUENCE</scope>
</reference>
<dbReference type="Proteomes" id="UP001054889">
    <property type="component" value="Unassembled WGS sequence"/>
</dbReference>
<organism evidence="2 3">
    <name type="scientific">Eleusine coracana subsp. coracana</name>
    <dbReference type="NCBI Taxonomy" id="191504"/>
    <lineage>
        <taxon>Eukaryota</taxon>
        <taxon>Viridiplantae</taxon>
        <taxon>Streptophyta</taxon>
        <taxon>Embryophyta</taxon>
        <taxon>Tracheophyta</taxon>
        <taxon>Spermatophyta</taxon>
        <taxon>Magnoliopsida</taxon>
        <taxon>Liliopsida</taxon>
        <taxon>Poales</taxon>
        <taxon>Poaceae</taxon>
        <taxon>PACMAD clade</taxon>
        <taxon>Chloridoideae</taxon>
        <taxon>Cynodonteae</taxon>
        <taxon>Eleusininae</taxon>
        <taxon>Eleusine</taxon>
    </lineage>
</organism>
<sequence>MIKLMKQRLLAEVKFLRKRYKSMSENPSQTIVCRLKNRSMPPPTSRTTAWADDVEHRPVPVVGSSSKSLPVQRRQLGPPRASPVIDLNEACEPSHEEMGMGGYHGYREPLCISRTKRYPLEGEEIAAGPIGGRMPMFWDTRNPAEQAGKRKSSYQNQLVLGV</sequence>
<evidence type="ECO:0000256" key="1">
    <source>
        <dbReference type="SAM" id="MobiDB-lite"/>
    </source>
</evidence>
<dbReference type="EMBL" id="BQKI01000016">
    <property type="protein sequence ID" value="GJN09775.1"/>
    <property type="molecule type" value="Genomic_DNA"/>
</dbReference>
<proteinExistence type="predicted"/>
<protein>
    <submittedName>
        <fullName evidence="2">Uncharacterized protein</fullName>
    </submittedName>
</protein>
<keyword evidence="3" id="KW-1185">Reference proteome</keyword>
<accession>A0AAV5DIK6</accession>
<dbReference type="PANTHER" id="PTHR34807:SF3">
    <property type="entry name" value="OS08G0270800 PROTEIN"/>
    <property type="match status" value="1"/>
</dbReference>
<dbReference type="PANTHER" id="PTHR34807">
    <property type="entry name" value="OS08G0270800 PROTEIN"/>
    <property type="match status" value="1"/>
</dbReference>
<evidence type="ECO:0000313" key="3">
    <source>
        <dbReference type="Proteomes" id="UP001054889"/>
    </source>
</evidence>
<reference evidence="2" key="1">
    <citation type="journal article" date="2018" name="DNA Res.">
        <title>Multiple hybrid de novo genome assembly of finger millet, an orphan allotetraploid crop.</title>
        <authorList>
            <person name="Hatakeyama M."/>
            <person name="Aluri S."/>
            <person name="Balachadran M.T."/>
            <person name="Sivarajan S.R."/>
            <person name="Patrignani A."/>
            <person name="Gruter S."/>
            <person name="Poveda L."/>
            <person name="Shimizu-Inatsugi R."/>
            <person name="Baeten J."/>
            <person name="Francoijs K.J."/>
            <person name="Nataraja K.N."/>
            <person name="Reddy Y.A.N."/>
            <person name="Phadnis S."/>
            <person name="Ravikumar R.L."/>
            <person name="Schlapbach R."/>
            <person name="Sreeman S.M."/>
            <person name="Shimizu K.K."/>
        </authorList>
    </citation>
    <scope>NUCLEOTIDE SEQUENCE</scope>
</reference>
<gene>
    <name evidence="2" type="primary">ga27810</name>
    <name evidence="2" type="ORF">PR202_ga27810</name>
</gene>
<dbReference type="AlphaFoldDB" id="A0AAV5DIK6"/>